<feature type="transmembrane region" description="Helical" evidence="1">
    <location>
        <begin position="149"/>
        <end position="169"/>
    </location>
</feature>
<keyword evidence="1" id="KW-0812">Transmembrane</keyword>
<reference evidence="2 3" key="1">
    <citation type="submission" date="2018-10" db="EMBL/GenBank/DDBJ databases">
        <title>Sequencing the genomes of 1000 actinobacteria strains.</title>
        <authorList>
            <person name="Klenk H.-P."/>
        </authorList>
    </citation>
    <scope>NUCLEOTIDE SEQUENCE [LARGE SCALE GENOMIC DNA]</scope>
    <source>
        <strain evidence="2 3">DSM 43800</strain>
    </source>
</reference>
<organism evidence="2 3">
    <name type="scientific">Saccharothrix australiensis</name>
    <dbReference type="NCBI Taxonomy" id="2072"/>
    <lineage>
        <taxon>Bacteria</taxon>
        <taxon>Bacillati</taxon>
        <taxon>Actinomycetota</taxon>
        <taxon>Actinomycetes</taxon>
        <taxon>Pseudonocardiales</taxon>
        <taxon>Pseudonocardiaceae</taxon>
        <taxon>Saccharothrix</taxon>
    </lineage>
</organism>
<gene>
    <name evidence="2" type="ORF">C8E97_3888</name>
</gene>
<comment type="caution">
    <text evidence="2">The sequence shown here is derived from an EMBL/GenBank/DDBJ whole genome shotgun (WGS) entry which is preliminary data.</text>
</comment>
<keyword evidence="1" id="KW-0472">Membrane</keyword>
<dbReference type="RefSeq" id="WP_121006966.1">
    <property type="nucleotide sequence ID" value="NZ_RBXO01000001.1"/>
</dbReference>
<dbReference type="OrthoDB" id="3590217at2"/>
<feature type="transmembrane region" description="Helical" evidence="1">
    <location>
        <begin position="44"/>
        <end position="62"/>
    </location>
</feature>
<name>A0A495W266_9PSEU</name>
<accession>A0A495W266</accession>
<evidence type="ECO:0000313" key="2">
    <source>
        <dbReference type="EMBL" id="RKT55230.1"/>
    </source>
</evidence>
<dbReference type="Proteomes" id="UP000282084">
    <property type="component" value="Unassembled WGS sequence"/>
</dbReference>
<proteinExistence type="predicted"/>
<feature type="transmembrane region" description="Helical" evidence="1">
    <location>
        <begin position="68"/>
        <end position="86"/>
    </location>
</feature>
<keyword evidence="1" id="KW-1133">Transmembrane helix</keyword>
<dbReference type="Pfam" id="PF19752">
    <property type="entry name" value="DUF6239"/>
    <property type="match status" value="1"/>
</dbReference>
<evidence type="ECO:0000313" key="3">
    <source>
        <dbReference type="Proteomes" id="UP000282084"/>
    </source>
</evidence>
<keyword evidence="3" id="KW-1185">Reference proteome</keyword>
<evidence type="ECO:0000256" key="1">
    <source>
        <dbReference type="SAM" id="Phobius"/>
    </source>
</evidence>
<dbReference type="InterPro" id="IPR046206">
    <property type="entry name" value="DUF6239"/>
</dbReference>
<sequence length="405" mass="41483">MHNHGAIGLPLGFTLLRLVLLGSVTVVAGWALARPFLPTASGALARRVVTGVAGLGGFAVLLTAKATWLSGPAAVVVIVLFVLPPVQRGERPVLGRSVAAVAVLATAAAGAWFSGPPSSFAYITLMAAFIAVAWLALCPPTKAVRLAGAALGMTLLTGLAHVTVAGRLATPATGDPLLTRVALGEDPVDVLVVPHMPGWNIVHTTDTALAVGNAPFSLVPARPRAGTTGRWALVWLAEGRGELWLERAGERTTVAVDPGRVAWTGPDVRGPEGPDYASAVLAAKLAGGRGDLPWPRLTDADAAALRAEVAAIGGPFAVVTDRSPRAVAAEEVVRAEAARLGHTVDPSAPTVLALGGDARTDHRAPWLTPPDLTTPEAQRYAEVLADAFPGEAPTTSGLAAWLTTP</sequence>
<dbReference type="EMBL" id="RBXO01000001">
    <property type="protein sequence ID" value="RKT55230.1"/>
    <property type="molecule type" value="Genomic_DNA"/>
</dbReference>
<dbReference type="AlphaFoldDB" id="A0A495W266"/>
<protein>
    <submittedName>
        <fullName evidence="2">Uncharacterized protein</fullName>
    </submittedName>
</protein>
<feature type="transmembrane region" description="Helical" evidence="1">
    <location>
        <begin position="6"/>
        <end position="32"/>
    </location>
</feature>
<feature type="transmembrane region" description="Helical" evidence="1">
    <location>
        <begin position="119"/>
        <end position="137"/>
    </location>
</feature>
<feature type="transmembrane region" description="Helical" evidence="1">
    <location>
        <begin position="93"/>
        <end position="113"/>
    </location>
</feature>